<accession>A0A8J6XF86</accession>
<reference evidence="2" key="1">
    <citation type="submission" date="2020-09" db="EMBL/GenBank/DDBJ databases">
        <title>Iningainema tapete sp. nov. (Scytonemataceae, Cyanobacteria) from greenhouses in central Florida (USA) produces two types of nodularin with biosynthetic potential for microcystin-LR and anabaenopeptins.</title>
        <authorList>
            <person name="Berthold D.E."/>
            <person name="Lefler F.W."/>
            <person name="Huang I.-S."/>
            <person name="Abdulla H."/>
            <person name="Zimba P.V."/>
            <person name="Laughinghouse H.D. IV."/>
        </authorList>
    </citation>
    <scope>NUCLEOTIDE SEQUENCE</scope>
    <source>
        <strain evidence="2">BLCCT55</strain>
    </source>
</reference>
<feature type="domain" description="Orc1-like AAA ATPase" evidence="1">
    <location>
        <begin position="27"/>
        <end position="90"/>
    </location>
</feature>
<evidence type="ECO:0000313" key="3">
    <source>
        <dbReference type="Proteomes" id="UP000629098"/>
    </source>
</evidence>
<evidence type="ECO:0000259" key="1">
    <source>
        <dbReference type="Pfam" id="PF13191"/>
    </source>
</evidence>
<dbReference type="InterPro" id="IPR027417">
    <property type="entry name" value="P-loop_NTPase"/>
</dbReference>
<sequence length="221" mass="24456">MLALGGNGQVIIDVIPELELLIGKQPNVPELVGAATNRFNLLFQKFIQVFTTIEHPLVIFLDDLQWADSASLKLMQLFTSQTDTRYLLLIGAYRDNETSPTHPLMVTLEEISASGTAINTITLNPLEKADLNLLIADTLNCSEELAQPLTELVYQKTKGNPFFSNQFLKSLYEDGLISFNFTPLCLSLPTGDERGVGWQCDIAGVQALALRKTIFLILLTI</sequence>
<evidence type="ECO:0000313" key="2">
    <source>
        <dbReference type="EMBL" id="MBD2771805.1"/>
    </source>
</evidence>
<organism evidence="2 3">
    <name type="scientific">Iningainema tapete BLCC-T55</name>
    <dbReference type="NCBI Taxonomy" id="2748662"/>
    <lineage>
        <taxon>Bacteria</taxon>
        <taxon>Bacillati</taxon>
        <taxon>Cyanobacteriota</taxon>
        <taxon>Cyanophyceae</taxon>
        <taxon>Nostocales</taxon>
        <taxon>Scytonemataceae</taxon>
        <taxon>Iningainema tapete</taxon>
    </lineage>
</organism>
<dbReference type="PANTHER" id="PTHR43642">
    <property type="entry name" value="HYBRID SIGNAL TRANSDUCTION HISTIDINE KINASE G"/>
    <property type="match status" value="1"/>
</dbReference>
<comment type="caution">
    <text evidence="2">The sequence shown here is derived from an EMBL/GenBank/DDBJ whole genome shotgun (WGS) entry which is preliminary data.</text>
</comment>
<gene>
    <name evidence="2" type="ORF">ICL16_06785</name>
</gene>
<dbReference type="InterPro" id="IPR041664">
    <property type="entry name" value="AAA_16"/>
</dbReference>
<keyword evidence="3" id="KW-1185">Reference proteome</keyword>
<proteinExistence type="predicted"/>
<protein>
    <submittedName>
        <fullName evidence="2">AAA family ATPase</fullName>
    </submittedName>
</protein>
<dbReference type="Pfam" id="PF13191">
    <property type="entry name" value="AAA_16"/>
    <property type="match status" value="1"/>
</dbReference>
<dbReference type="PANTHER" id="PTHR43642:SF1">
    <property type="entry name" value="HYBRID SIGNAL TRANSDUCTION HISTIDINE KINASE G"/>
    <property type="match status" value="1"/>
</dbReference>
<dbReference type="SUPFAM" id="SSF52540">
    <property type="entry name" value="P-loop containing nucleoside triphosphate hydrolases"/>
    <property type="match status" value="1"/>
</dbReference>
<dbReference type="AlphaFoldDB" id="A0A8J6XF86"/>
<dbReference type="EMBL" id="JACXAE010000029">
    <property type="protein sequence ID" value="MBD2771805.1"/>
    <property type="molecule type" value="Genomic_DNA"/>
</dbReference>
<dbReference type="Proteomes" id="UP000629098">
    <property type="component" value="Unassembled WGS sequence"/>
</dbReference>
<dbReference type="InterPro" id="IPR053159">
    <property type="entry name" value="Hybrid_Histidine_Kinase"/>
</dbReference>
<name>A0A8J6XF86_9CYAN</name>